<protein>
    <submittedName>
        <fullName evidence="2">4-hydroxyproline epimerase</fullName>
    </submittedName>
</protein>
<evidence type="ECO:0000256" key="1">
    <source>
        <dbReference type="ARBA" id="ARBA00007529"/>
    </source>
</evidence>
<dbReference type="InterPro" id="IPR008794">
    <property type="entry name" value="Pro_racemase_fam"/>
</dbReference>
<reference evidence="2 3" key="1">
    <citation type="submission" date="2016-10" db="EMBL/GenBank/DDBJ databases">
        <authorList>
            <person name="de Groot N.N."/>
        </authorList>
    </citation>
    <scope>NUCLEOTIDE SEQUENCE [LARGE SCALE GENOMIC DNA]</scope>
    <source>
        <strain evidence="2 3">DSM 29439</strain>
    </source>
</reference>
<dbReference type="EMBL" id="FOJB01000001">
    <property type="protein sequence ID" value="SEV92670.1"/>
    <property type="molecule type" value="Genomic_DNA"/>
</dbReference>
<dbReference type="OrthoDB" id="181267at2"/>
<dbReference type="RefSeq" id="WP_091427766.1">
    <property type="nucleotide sequence ID" value="NZ_FOJB01000001.1"/>
</dbReference>
<evidence type="ECO:0000313" key="2">
    <source>
        <dbReference type="EMBL" id="SEV92670.1"/>
    </source>
</evidence>
<dbReference type="PANTHER" id="PTHR33442:SF1">
    <property type="entry name" value="TRANS-3-HYDROXY-L-PROLINE DEHYDRATASE"/>
    <property type="match status" value="1"/>
</dbReference>
<evidence type="ECO:0000313" key="3">
    <source>
        <dbReference type="Proteomes" id="UP000199650"/>
    </source>
</evidence>
<dbReference type="AlphaFoldDB" id="A0A1I0MWK8"/>
<dbReference type="PIRSF" id="PIRSF029792">
    <property type="entry name" value="Pro_racemase"/>
    <property type="match status" value="1"/>
</dbReference>
<proteinExistence type="inferred from homology"/>
<keyword evidence="3" id="KW-1185">Reference proteome</keyword>
<dbReference type="Proteomes" id="UP000199650">
    <property type="component" value="Unassembled WGS sequence"/>
</dbReference>
<dbReference type="SFLD" id="SFLDS00028">
    <property type="entry name" value="Proline_Racemase"/>
    <property type="match status" value="1"/>
</dbReference>
<gene>
    <name evidence="2" type="ORF">SAMN05444851_0363</name>
</gene>
<dbReference type="STRING" id="1173584.SAMN05444851_0363"/>
<sequence length="315" mass="33362">MRVIDSHTEGEPTRVILSGGPDLGTGSLTERARRLRDDHGWVYAATLAEPRGHDAMVGALLVPPSDPTCVAAVIYFNTVGNLGMCGHATIGLTATLAHLGQLDPGTHRIETPVGVVSAQLFDRNTVRVTNVESYRLQAGVTVDVDGIGPVTGDIAWGGNWFFLTEFDQIDLSPDNIPDLTQAARRIRAALQHARMTGKDGAEIDHIELLGPPKSATAQGRNFVLCPGGAYDRSPCGTGCSAKLACLAADGKLAEGAVWKQESVIGSTYDCTYVTRPSGGIVATIQGRAFITSEATLLFNADDPFRGGIRINHRGC</sequence>
<dbReference type="Gene3D" id="3.10.310.10">
    <property type="entry name" value="Diaminopimelate Epimerase, Chain A, domain 1"/>
    <property type="match status" value="2"/>
</dbReference>
<comment type="similarity">
    <text evidence="1">Belongs to the proline racemase family.</text>
</comment>
<dbReference type="Pfam" id="PF05544">
    <property type="entry name" value="Pro_racemase"/>
    <property type="match status" value="1"/>
</dbReference>
<accession>A0A1I0MWK8</accession>
<organism evidence="2 3">
    <name type="scientific">Aliiroseovarius sediminilitoris</name>
    <dbReference type="NCBI Taxonomy" id="1173584"/>
    <lineage>
        <taxon>Bacteria</taxon>
        <taxon>Pseudomonadati</taxon>
        <taxon>Pseudomonadota</taxon>
        <taxon>Alphaproteobacteria</taxon>
        <taxon>Rhodobacterales</taxon>
        <taxon>Paracoccaceae</taxon>
        <taxon>Aliiroseovarius</taxon>
    </lineage>
</organism>
<dbReference type="PANTHER" id="PTHR33442">
    <property type="entry name" value="TRANS-3-HYDROXY-L-PROLINE DEHYDRATASE"/>
    <property type="match status" value="1"/>
</dbReference>
<dbReference type="SUPFAM" id="SSF54506">
    <property type="entry name" value="Diaminopimelate epimerase-like"/>
    <property type="match status" value="1"/>
</dbReference>
<name>A0A1I0MWK8_9RHOB</name>